<accession>A0A3E1Y6X4</accession>
<evidence type="ECO:0008006" key="4">
    <source>
        <dbReference type="Google" id="ProtNLM"/>
    </source>
</evidence>
<evidence type="ECO:0000313" key="2">
    <source>
        <dbReference type="EMBL" id="RFS20661.1"/>
    </source>
</evidence>
<protein>
    <recommendedName>
        <fullName evidence="4">Lipocalin-like domain-containing protein</fullName>
    </recommendedName>
</protein>
<organism evidence="2 3">
    <name type="scientific">Chitinophaga silvatica</name>
    <dbReference type="NCBI Taxonomy" id="2282649"/>
    <lineage>
        <taxon>Bacteria</taxon>
        <taxon>Pseudomonadati</taxon>
        <taxon>Bacteroidota</taxon>
        <taxon>Chitinophagia</taxon>
        <taxon>Chitinophagales</taxon>
        <taxon>Chitinophagaceae</taxon>
        <taxon>Chitinophaga</taxon>
    </lineage>
</organism>
<name>A0A3E1Y6X4_9BACT</name>
<dbReference type="Proteomes" id="UP000260644">
    <property type="component" value="Unassembled WGS sequence"/>
</dbReference>
<dbReference type="RefSeq" id="WP_116977379.1">
    <property type="nucleotide sequence ID" value="NZ_QPMM01000010.1"/>
</dbReference>
<reference evidence="2 3" key="1">
    <citation type="submission" date="2018-07" db="EMBL/GenBank/DDBJ databases">
        <title>Chitinophaga K2CV101002-2 sp. nov., isolated from a monsoon evergreen broad-leaved forest soil.</title>
        <authorList>
            <person name="Lv Y."/>
        </authorList>
    </citation>
    <scope>NUCLEOTIDE SEQUENCE [LARGE SCALE GENOMIC DNA]</scope>
    <source>
        <strain evidence="2 3">GDMCC 1.1288</strain>
    </source>
</reference>
<dbReference type="EMBL" id="QPMM01000010">
    <property type="protein sequence ID" value="RFS20661.1"/>
    <property type="molecule type" value="Genomic_DNA"/>
</dbReference>
<gene>
    <name evidence="2" type="ORF">DVR12_19060</name>
</gene>
<evidence type="ECO:0000256" key="1">
    <source>
        <dbReference type="SAM" id="SignalP"/>
    </source>
</evidence>
<evidence type="ECO:0000313" key="3">
    <source>
        <dbReference type="Proteomes" id="UP000260644"/>
    </source>
</evidence>
<keyword evidence="3" id="KW-1185">Reference proteome</keyword>
<keyword evidence="1" id="KW-0732">Signal</keyword>
<feature type="chain" id="PRO_5017659995" description="Lipocalin-like domain-containing protein" evidence="1">
    <location>
        <begin position="21"/>
        <end position="168"/>
    </location>
</feature>
<feature type="signal peptide" evidence="1">
    <location>
        <begin position="1"/>
        <end position="20"/>
    </location>
</feature>
<sequence>MIKKLIGFLLSIVLVLPALGQQKQTNPVYLTNKQLAGVWQIGSKEVGSGVGQNFRFSEDGRFTFNTSDPNQDLIVIRKLQGKYRIDKDELYFTITSKTIIENGEIVTADNFESNVFSIEGKDKVIAIPNPKELNGCVLTVISPTHIRIINVDYYKLDLKKYHINKDDL</sequence>
<proteinExistence type="predicted"/>
<dbReference type="OrthoDB" id="769026at2"/>
<dbReference type="AlphaFoldDB" id="A0A3E1Y6X4"/>
<comment type="caution">
    <text evidence="2">The sequence shown here is derived from an EMBL/GenBank/DDBJ whole genome shotgun (WGS) entry which is preliminary data.</text>
</comment>